<reference evidence="2 3" key="1">
    <citation type="journal article" date="2016" name="Nat. Commun.">
        <title>Thousands of microbial genomes shed light on interconnected biogeochemical processes in an aquifer system.</title>
        <authorList>
            <person name="Anantharaman K."/>
            <person name="Brown C.T."/>
            <person name="Hug L.A."/>
            <person name="Sharon I."/>
            <person name="Castelle C.J."/>
            <person name="Probst A.J."/>
            <person name="Thomas B.C."/>
            <person name="Singh A."/>
            <person name="Wilkins M.J."/>
            <person name="Karaoz U."/>
            <person name="Brodie E.L."/>
            <person name="Williams K.H."/>
            <person name="Hubbard S.S."/>
            <person name="Banfield J.F."/>
        </authorList>
    </citation>
    <scope>NUCLEOTIDE SEQUENCE [LARGE SCALE GENOMIC DNA]</scope>
</reference>
<comment type="caution">
    <text evidence="2">The sequence shown here is derived from an EMBL/GenBank/DDBJ whole genome shotgun (WGS) entry which is preliminary data.</text>
</comment>
<name>A0A1F5ZR53_9BACT</name>
<protein>
    <submittedName>
        <fullName evidence="2">Uncharacterized protein</fullName>
    </submittedName>
</protein>
<dbReference type="STRING" id="1798375.A2773_03720"/>
<keyword evidence="1" id="KW-0812">Transmembrane</keyword>
<keyword evidence="1" id="KW-1133">Transmembrane helix</keyword>
<proteinExistence type="predicted"/>
<dbReference type="AlphaFoldDB" id="A0A1F5ZR53"/>
<organism evidence="2 3">
    <name type="scientific">Candidatus Gottesmanbacteria bacterium RIFCSPHIGHO2_01_FULL_39_10</name>
    <dbReference type="NCBI Taxonomy" id="1798375"/>
    <lineage>
        <taxon>Bacteria</taxon>
        <taxon>Candidatus Gottesmaniibacteriota</taxon>
    </lineage>
</organism>
<gene>
    <name evidence="2" type="ORF">A2773_03720</name>
</gene>
<feature type="transmembrane region" description="Helical" evidence="1">
    <location>
        <begin position="37"/>
        <end position="65"/>
    </location>
</feature>
<sequence>MILSYIILIIGIFISIISITSPVWFRKKIIQAKSSSILVRIFLLTLSVYGIVQLFIIGMIFIYMLNIEL</sequence>
<evidence type="ECO:0000256" key="1">
    <source>
        <dbReference type="SAM" id="Phobius"/>
    </source>
</evidence>
<keyword evidence="1" id="KW-0472">Membrane</keyword>
<feature type="transmembrane region" description="Helical" evidence="1">
    <location>
        <begin position="6"/>
        <end position="25"/>
    </location>
</feature>
<evidence type="ECO:0000313" key="2">
    <source>
        <dbReference type="EMBL" id="OGG14986.1"/>
    </source>
</evidence>
<dbReference type="EMBL" id="MFJE01000007">
    <property type="protein sequence ID" value="OGG14986.1"/>
    <property type="molecule type" value="Genomic_DNA"/>
</dbReference>
<dbReference type="Proteomes" id="UP000177383">
    <property type="component" value="Unassembled WGS sequence"/>
</dbReference>
<evidence type="ECO:0000313" key="3">
    <source>
        <dbReference type="Proteomes" id="UP000177383"/>
    </source>
</evidence>
<accession>A0A1F5ZR53</accession>